<comment type="caution">
    <text evidence="4">The sequence shown here is derived from an EMBL/GenBank/DDBJ whole genome shotgun (WGS) entry which is preliminary data.</text>
</comment>
<dbReference type="GO" id="GO:0000932">
    <property type="term" value="C:P-body"/>
    <property type="evidence" value="ECO:0007669"/>
    <property type="project" value="TreeGrafter"/>
</dbReference>
<keyword evidence="4" id="KW-0378">Hydrolase</keyword>
<dbReference type="InterPro" id="IPR041505">
    <property type="entry name" value="Dis3_CSD2"/>
</dbReference>
<evidence type="ECO:0000313" key="5">
    <source>
        <dbReference type="Proteomes" id="UP000247498"/>
    </source>
</evidence>
<comment type="similarity">
    <text evidence="1">Belongs to the RNR ribonuclease family.</text>
</comment>
<keyword evidence="4" id="KW-0540">Nuclease</keyword>
<sequence>MCCSRHCKLRVNATNRSEAFCTLEGLPSDLMVRGERAQNRGIDGDEAAVEVLPLGSWFCNYRERDQMMAEGRMPPLDQDPFARAAAAAAAAAEDAAAAAVAQRPWTAAGSREGALAVIESILRARPDMRATGRVVAVLAPSPKRDAMVGVLLPLPAPDGQADAQHAQQAAGGGRQAEGRAGAGQGVQLVPLDPRLPRCVVTAESLLELPEDIGTEPFRPDVQKRTFICAALQPWPEHAQTPSASARRGLGRAGDTEGGTEALLAASAVRTADFSDEVLACLPAAPWRVAGRDLEERRDMRSWRIFSIDPITARDLDDALSIEQLPPQTAAAAGGAAGPRWRVGVHIADVASFVAPGTALDKEALARGTSTYLVQRVVPMLPRLLCEQLCSLNPGEERFAFSLVWELDDEGNVLDEWAGRSVILSRGKLAYPMVQQMIEGAFDPERWGVQLHGGATWEEVEADSLSLHAIARRLRARRFAGGALRLDNTRLFFTLDAEGQPVAAAPYVQQEANQLVEEFMLLANMRVAKLISDAFPEHALLRCHPFPNERKMKELQAAAKELGVELDVTSAGALQSSLAALRAATDDPGTGEVLTLLATKPMQLAQYFCTAGRDRGAWAHYALAVQLYTHFTSPIRRYPDILVHRLLAAALALKSGAAPSPAAALAAEGLPDGTEMQRMADHSNDTRKAARDVQDGSLKLFLAVMMRHSPVVAEAVVTGVGGASYFSAYLPEFGTEVRITLSEAGLAGDWDKDLKIITVTEDAAAAAAAGGQQQLPDGGGGGGGGGTPGGFGRSSSGGGWRRGGGSGGGRGPPSRSGSGSGALGGGGGGAAAAADPDASVWEAALARLRNPHGLAPLRIPTEVRLFSHVPVVIGACISQLSGHPMDIGARVFTPAVAAAAAAEAAAEAAGGAAAAGAGAAAALGAEEEARGGLHLGVLVDAMFDD</sequence>
<dbReference type="AlphaFoldDB" id="A0A2V0NMF3"/>
<dbReference type="FunCoup" id="A0A2V0NMF3">
    <property type="interactions" value="1741"/>
</dbReference>
<dbReference type="InParanoid" id="A0A2V0NMF3"/>
<dbReference type="InterPro" id="IPR012340">
    <property type="entry name" value="NA-bd_OB-fold"/>
</dbReference>
<dbReference type="GO" id="GO:0006402">
    <property type="term" value="P:mRNA catabolic process"/>
    <property type="evidence" value="ECO:0007669"/>
    <property type="project" value="TreeGrafter"/>
</dbReference>
<dbReference type="PANTHER" id="PTHR23355">
    <property type="entry name" value="RIBONUCLEASE"/>
    <property type="match status" value="1"/>
</dbReference>
<organism evidence="4 5">
    <name type="scientific">Raphidocelis subcapitata</name>
    <dbReference type="NCBI Taxonomy" id="307507"/>
    <lineage>
        <taxon>Eukaryota</taxon>
        <taxon>Viridiplantae</taxon>
        <taxon>Chlorophyta</taxon>
        <taxon>core chlorophytes</taxon>
        <taxon>Chlorophyceae</taxon>
        <taxon>CS clade</taxon>
        <taxon>Sphaeropleales</taxon>
        <taxon>Selenastraceae</taxon>
        <taxon>Raphidocelis</taxon>
    </lineage>
</organism>
<feature type="compositionally biased region" description="Gly residues" evidence="2">
    <location>
        <begin position="817"/>
        <end position="829"/>
    </location>
</feature>
<dbReference type="Gene3D" id="2.40.50.690">
    <property type="match status" value="1"/>
</dbReference>
<feature type="compositionally biased region" description="Gly residues" evidence="2">
    <location>
        <begin position="170"/>
        <end position="181"/>
    </location>
</feature>
<dbReference type="SUPFAM" id="SSF50249">
    <property type="entry name" value="Nucleic acid-binding proteins"/>
    <property type="match status" value="2"/>
</dbReference>
<dbReference type="GO" id="GO:0000175">
    <property type="term" value="F:3'-5'-RNA exonuclease activity"/>
    <property type="evidence" value="ECO:0007669"/>
    <property type="project" value="TreeGrafter"/>
</dbReference>
<dbReference type="GO" id="GO:0003723">
    <property type="term" value="F:RNA binding"/>
    <property type="evidence" value="ECO:0007669"/>
    <property type="project" value="InterPro"/>
</dbReference>
<keyword evidence="5" id="KW-1185">Reference proteome</keyword>
<reference evidence="4 5" key="1">
    <citation type="journal article" date="2018" name="Sci. Rep.">
        <title>Raphidocelis subcapitata (=Pseudokirchneriella subcapitata) provides an insight into genome evolution and environmental adaptations in the Sphaeropleales.</title>
        <authorList>
            <person name="Suzuki S."/>
            <person name="Yamaguchi H."/>
            <person name="Nakajima N."/>
            <person name="Kawachi M."/>
        </authorList>
    </citation>
    <scope>NUCLEOTIDE SEQUENCE [LARGE SCALE GENOMIC DNA]</scope>
    <source>
        <strain evidence="4 5">NIES-35</strain>
    </source>
</reference>
<keyword evidence="4" id="KW-0269">Exonuclease</keyword>
<feature type="region of interest" description="Disordered" evidence="2">
    <location>
        <begin position="767"/>
        <end position="830"/>
    </location>
</feature>
<dbReference type="PROSITE" id="PS01175">
    <property type="entry name" value="RIBONUCLEASE_II"/>
    <property type="match status" value="1"/>
</dbReference>
<dbReference type="InterPro" id="IPR001900">
    <property type="entry name" value="RNase_II/R"/>
</dbReference>
<dbReference type="InterPro" id="IPR050180">
    <property type="entry name" value="RNR_Ribonuclease"/>
</dbReference>
<protein>
    <submittedName>
        <fullName evidence="4">DIS3-like exonuclease</fullName>
    </submittedName>
</protein>
<dbReference type="InterPro" id="IPR022966">
    <property type="entry name" value="RNase_II/R_CS"/>
</dbReference>
<evidence type="ECO:0000313" key="4">
    <source>
        <dbReference type="EMBL" id="GBF88688.1"/>
    </source>
</evidence>
<gene>
    <name evidence="4" type="ORF">Rsub_01587</name>
</gene>
<feature type="domain" description="RNB" evidence="3">
    <location>
        <begin position="296"/>
        <end position="652"/>
    </location>
</feature>
<evidence type="ECO:0000256" key="2">
    <source>
        <dbReference type="SAM" id="MobiDB-lite"/>
    </source>
</evidence>
<feature type="region of interest" description="Disordered" evidence="2">
    <location>
        <begin position="158"/>
        <end position="181"/>
    </location>
</feature>
<evidence type="ECO:0000256" key="1">
    <source>
        <dbReference type="RuleBase" id="RU003901"/>
    </source>
</evidence>
<feature type="compositionally biased region" description="Gly residues" evidence="2">
    <location>
        <begin position="776"/>
        <end position="810"/>
    </location>
</feature>
<name>A0A2V0NMF3_9CHLO</name>
<dbReference type="Pfam" id="PF00773">
    <property type="entry name" value="RNB"/>
    <property type="match status" value="1"/>
</dbReference>
<dbReference type="OrthoDB" id="372421at2759"/>
<dbReference type="EMBL" id="BDRX01000006">
    <property type="protein sequence ID" value="GBF88688.1"/>
    <property type="molecule type" value="Genomic_DNA"/>
</dbReference>
<dbReference type="STRING" id="307507.A0A2V0NMF3"/>
<accession>A0A2V0NMF3</accession>
<dbReference type="SMART" id="SM00955">
    <property type="entry name" value="RNB"/>
    <property type="match status" value="1"/>
</dbReference>
<proteinExistence type="inferred from homology"/>
<evidence type="ECO:0000259" key="3">
    <source>
        <dbReference type="SMART" id="SM00955"/>
    </source>
</evidence>
<dbReference type="Proteomes" id="UP000247498">
    <property type="component" value="Unassembled WGS sequence"/>
</dbReference>
<feature type="compositionally biased region" description="Low complexity" evidence="2">
    <location>
        <begin position="159"/>
        <end position="169"/>
    </location>
</feature>
<dbReference type="PANTHER" id="PTHR23355:SF9">
    <property type="entry name" value="DIS3-LIKE EXONUCLEASE 2"/>
    <property type="match status" value="1"/>
</dbReference>
<dbReference type="Pfam" id="PF17849">
    <property type="entry name" value="OB_Dis3"/>
    <property type="match status" value="1"/>
</dbReference>